<evidence type="ECO:0000313" key="9">
    <source>
        <dbReference type="Proteomes" id="UP000292858"/>
    </source>
</evidence>
<keyword evidence="5 7" id="KW-1133">Transmembrane helix</keyword>
<evidence type="ECO:0000256" key="2">
    <source>
        <dbReference type="ARBA" id="ARBA00008929"/>
    </source>
</evidence>
<protein>
    <submittedName>
        <fullName evidence="8">Uncharacterized protein</fullName>
    </submittedName>
</protein>
<dbReference type="Proteomes" id="UP000292858">
    <property type="component" value="Unassembled WGS sequence"/>
</dbReference>
<evidence type="ECO:0000313" key="8">
    <source>
        <dbReference type="EMBL" id="TBH21029.1"/>
    </source>
</evidence>
<keyword evidence="4 7" id="KW-0812">Transmembrane</keyword>
<feature type="transmembrane region" description="Helical" evidence="7">
    <location>
        <begin position="21"/>
        <end position="39"/>
    </location>
</feature>
<evidence type="ECO:0000256" key="4">
    <source>
        <dbReference type="ARBA" id="ARBA00022692"/>
    </source>
</evidence>
<dbReference type="GO" id="GO:0005886">
    <property type="term" value="C:plasma membrane"/>
    <property type="evidence" value="ECO:0007669"/>
    <property type="project" value="UniProtKB-SubCell"/>
</dbReference>
<sequence>MEDGSMARKRPWDVRLSLYTWTKGLASGLYLVGGALLLLGDLGPDHPLWRWQIPLLALFFLVLTAGLLVSELGHPERFYKVLLGRPQSWLTRGAYLLTAFGGLLGLHLLVSLLDWTGLYPLLAGLGLPLALMNAAYTAYLFRQVGSTSLWLSPLLPLSLGVQAVALGAATLLLLHPATLPAWLLPTAALAHLGLVLLEIGRQGPGFVEALARGERLALRLGAGLPLLGLLAPWLKGMSALAFLAGLLAYAHFLAQAGQAKDPSLGEGWRDPDARW</sequence>
<name>A0A4Q9B4Z9_9DEIN</name>
<accession>A0A4Q9B4Z9</accession>
<keyword evidence="3" id="KW-1003">Cell membrane</keyword>
<dbReference type="AlphaFoldDB" id="A0A4Q9B4Z9"/>
<comment type="caution">
    <text evidence="8">The sequence shown here is derived from an EMBL/GenBank/DDBJ whole genome shotgun (WGS) entry which is preliminary data.</text>
</comment>
<feature type="transmembrane region" description="Helical" evidence="7">
    <location>
        <begin position="153"/>
        <end position="173"/>
    </location>
</feature>
<keyword evidence="6 7" id="KW-0472">Membrane</keyword>
<reference evidence="8 9" key="1">
    <citation type="submission" date="2019-02" db="EMBL/GenBank/DDBJ databases">
        <title>Thermus sp. a novel from hot spring.</title>
        <authorList>
            <person name="Zhao Z."/>
        </authorList>
    </citation>
    <scope>NUCLEOTIDE SEQUENCE [LARGE SCALE GENOMIC DNA]</scope>
    <source>
        <strain evidence="8 9">CFH 72773T</strain>
    </source>
</reference>
<comment type="similarity">
    <text evidence="2">Belongs to the NrfD family.</text>
</comment>
<dbReference type="InterPro" id="IPR005614">
    <property type="entry name" value="NrfD-like"/>
</dbReference>
<evidence type="ECO:0000256" key="6">
    <source>
        <dbReference type="ARBA" id="ARBA00023136"/>
    </source>
</evidence>
<feature type="transmembrane region" description="Helical" evidence="7">
    <location>
        <begin position="217"/>
        <end position="234"/>
    </location>
</feature>
<evidence type="ECO:0000256" key="3">
    <source>
        <dbReference type="ARBA" id="ARBA00022475"/>
    </source>
</evidence>
<dbReference type="Pfam" id="PF03916">
    <property type="entry name" value="NrfD"/>
    <property type="match status" value="1"/>
</dbReference>
<dbReference type="Gene3D" id="1.20.1630.10">
    <property type="entry name" value="Formate dehydrogenase/DMSO reductase domain"/>
    <property type="match status" value="1"/>
</dbReference>
<feature type="transmembrane region" description="Helical" evidence="7">
    <location>
        <begin position="94"/>
        <end position="113"/>
    </location>
</feature>
<evidence type="ECO:0000256" key="5">
    <source>
        <dbReference type="ARBA" id="ARBA00022989"/>
    </source>
</evidence>
<comment type="subcellular location">
    <subcellularLocation>
        <location evidence="1">Cell membrane</location>
        <topology evidence="1">Multi-pass membrane protein</topology>
    </subcellularLocation>
</comment>
<gene>
    <name evidence="8" type="ORF">ETP66_04435</name>
</gene>
<evidence type="ECO:0000256" key="7">
    <source>
        <dbReference type="SAM" id="Phobius"/>
    </source>
</evidence>
<organism evidence="8 9">
    <name type="scientific">Thermus thermamylovorans</name>
    <dbReference type="NCBI Taxonomy" id="2509362"/>
    <lineage>
        <taxon>Bacteria</taxon>
        <taxon>Thermotogati</taxon>
        <taxon>Deinococcota</taxon>
        <taxon>Deinococci</taxon>
        <taxon>Thermales</taxon>
        <taxon>Thermaceae</taxon>
        <taxon>Thermus</taxon>
    </lineage>
</organism>
<keyword evidence="9" id="KW-1185">Reference proteome</keyword>
<dbReference type="EMBL" id="SIJL01000004">
    <property type="protein sequence ID" value="TBH21029.1"/>
    <property type="molecule type" value="Genomic_DNA"/>
</dbReference>
<proteinExistence type="inferred from homology"/>
<feature type="transmembrane region" description="Helical" evidence="7">
    <location>
        <begin position="119"/>
        <end position="141"/>
    </location>
</feature>
<evidence type="ECO:0000256" key="1">
    <source>
        <dbReference type="ARBA" id="ARBA00004651"/>
    </source>
</evidence>
<feature type="transmembrane region" description="Helical" evidence="7">
    <location>
        <begin position="179"/>
        <end position="197"/>
    </location>
</feature>
<feature type="transmembrane region" description="Helical" evidence="7">
    <location>
        <begin position="51"/>
        <end position="73"/>
    </location>
</feature>